<evidence type="ECO:0000256" key="9">
    <source>
        <dbReference type="ARBA" id="ARBA00023134"/>
    </source>
</evidence>
<keyword evidence="10" id="KW-0472">Membrane</keyword>
<gene>
    <name evidence="16" type="primary">flhF</name>
    <name evidence="16" type="ORF">CEQ21_25405</name>
</gene>
<dbReference type="CDD" id="cd17873">
    <property type="entry name" value="FlhF"/>
    <property type="match status" value="1"/>
</dbReference>
<dbReference type="Gene3D" id="1.20.120.1380">
    <property type="entry name" value="Flagellar FlhF biosynthesis protein, N domain"/>
    <property type="match status" value="1"/>
</dbReference>
<dbReference type="RefSeq" id="WP_185766941.1">
    <property type="nucleotide sequence ID" value="NZ_RIBP01000004.1"/>
</dbReference>
<dbReference type="Pfam" id="PF00448">
    <property type="entry name" value="SRP54"/>
    <property type="match status" value="1"/>
</dbReference>
<proteinExistence type="inferred from homology"/>
<sequence length="390" mass="44137">MKIKKYIAVSMPEAMKQIRAELGNNAVILQSKIIYTGGFLGMFKKRNIEVLAAIDPDLNTSRPPQEKPMPAPIPAPKLLPKVERNLDFEGKKELQKSPVPANEDIMKQLASMNQHIQKMSESGKLQMELPIQLQTVMDSIVSQDLDADIQSKLTAKLLERWYIAGANSPVEEVYDWAEDFLYEEMEQYNFGELALKKKFINVIGPTGVGKTTTLAKMAAEFMMKHQKKIGFITTDTYRIAAIDQLKTYATILNVPIEVCYNLEDFEKATKSLADCDIILVDTAGRNFRNQQYVQDLKEVVDYNSDMETLLVLSLTAKQKDMEEIYQQFSSIHIDQFIFTKLDETSTSGAMINLVVKYQKGVAYVTTGQNVPDDIMPADPRQIAKRIIEVD</sequence>
<evidence type="ECO:0000256" key="2">
    <source>
        <dbReference type="ARBA" id="ARBA00008531"/>
    </source>
</evidence>
<keyword evidence="5" id="KW-1003">Cell membrane</keyword>
<dbReference type="GO" id="GO:0005886">
    <property type="term" value="C:plasma membrane"/>
    <property type="evidence" value="ECO:0007669"/>
    <property type="project" value="UniProtKB-SubCell"/>
</dbReference>
<dbReference type="SUPFAM" id="SSF52540">
    <property type="entry name" value="P-loop containing nucleoside triphosphate hydrolases"/>
    <property type="match status" value="1"/>
</dbReference>
<accession>A0A553SP11</accession>
<evidence type="ECO:0000256" key="13">
    <source>
        <dbReference type="NCBIfam" id="TIGR03499"/>
    </source>
</evidence>
<evidence type="ECO:0000256" key="1">
    <source>
        <dbReference type="ARBA" id="ARBA00004413"/>
    </source>
</evidence>
<dbReference type="FunFam" id="3.40.50.300:FF:000695">
    <property type="entry name" value="Flagellar biosynthesis regulator FlhF"/>
    <property type="match status" value="1"/>
</dbReference>
<comment type="caution">
    <text evidence="16">The sequence shown here is derived from an EMBL/GenBank/DDBJ whole genome shotgun (WGS) entry which is preliminary data.</text>
</comment>
<evidence type="ECO:0000256" key="7">
    <source>
        <dbReference type="ARBA" id="ARBA00022795"/>
    </source>
</evidence>
<evidence type="ECO:0000259" key="15">
    <source>
        <dbReference type="SMART" id="SM00962"/>
    </source>
</evidence>
<evidence type="ECO:0000256" key="4">
    <source>
        <dbReference type="ARBA" id="ARBA00022448"/>
    </source>
</evidence>
<dbReference type="PANTHER" id="PTHR43134">
    <property type="entry name" value="SIGNAL RECOGNITION PARTICLE RECEPTOR SUBUNIT ALPHA"/>
    <property type="match status" value="1"/>
</dbReference>
<dbReference type="GO" id="GO:0003924">
    <property type="term" value="F:GTPase activity"/>
    <property type="evidence" value="ECO:0007669"/>
    <property type="project" value="UniProtKB-UniRule"/>
</dbReference>
<dbReference type="EMBL" id="RIBP01000004">
    <property type="protein sequence ID" value="TRZ38706.1"/>
    <property type="molecule type" value="Genomic_DNA"/>
</dbReference>
<keyword evidence="11" id="KW-1006">Bacterial flagellum protein export</keyword>
<keyword evidence="16" id="KW-0969">Cilium</keyword>
<keyword evidence="16" id="KW-0282">Flagellum</keyword>
<protein>
    <recommendedName>
        <fullName evidence="3 13">Flagellar biosynthesis protein FlhF</fullName>
    </recommendedName>
</protein>
<dbReference type="InterPro" id="IPR047040">
    <property type="entry name" value="FlhF__GTPase_dom"/>
</dbReference>
<evidence type="ECO:0000256" key="6">
    <source>
        <dbReference type="ARBA" id="ARBA00022741"/>
    </source>
</evidence>
<keyword evidence="7" id="KW-1005">Bacterial flagellum biogenesis</keyword>
<dbReference type="InterPro" id="IPR027417">
    <property type="entry name" value="P-loop_NTPase"/>
</dbReference>
<evidence type="ECO:0000256" key="8">
    <source>
        <dbReference type="ARBA" id="ARBA00022927"/>
    </source>
</evidence>
<evidence type="ECO:0000256" key="10">
    <source>
        <dbReference type="ARBA" id="ARBA00023136"/>
    </source>
</evidence>
<dbReference type="GO" id="GO:0006614">
    <property type="term" value="P:SRP-dependent cotranslational protein targeting to membrane"/>
    <property type="evidence" value="ECO:0007669"/>
    <property type="project" value="UniProtKB-UniRule"/>
</dbReference>
<dbReference type="GO" id="GO:0044781">
    <property type="term" value="P:bacterial-type flagellum organization"/>
    <property type="evidence" value="ECO:0007669"/>
    <property type="project" value="UniProtKB-UniRule"/>
</dbReference>
<evidence type="ECO:0000313" key="16">
    <source>
        <dbReference type="EMBL" id="TRZ38706.1"/>
    </source>
</evidence>
<evidence type="ECO:0000313" key="17">
    <source>
        <dbReference type="Proteomes" id="UP000319837"/>
    </source>
</evidence>
<dbReference type="NCBIfam" id="TIGR03499">
    <property type="entry name" value="FlhF"/>
    <property type="match status" value="1"/>
</dbReference>
<keyword evidence="16" id="KW-0966">Cell projection</keyword>
<keyword evidence="6" id="KW-0547">Nucleotide-binding</keyword>
<feature type="domain" description="AAA+ ATPase" evidence="14">
    <location>
        <begin position="196"/>
        <end position="361"/>
    </location>
</feature>
<reference evidence="17" key="1">
    <citation type="submission" date="2018-10" db="EMBL/GenBank/DDBJ databases">
        <title>FDA dAtabase for Regulatory Grade micrObial Sequences (FDA-ARGOS): Supporting development and validation of Infectious Disease Dx tests.</title>
        <authorList>
            <person name="Minogue T."/>
            <person name="Wolcott M."/>
            <person name="Wasieloski L."/>
            <person name="Aguilar W."/>
            <person name="Moore D."/>
            <person name="Tallon L."/>
            <person name="Sadzewicz L."/>
            <person name="Sengamalay N."/>
            <person name="Ott S."/>
            <person name="Godinez A."/>
            <person name="Nagaraj S."/>
            <person name="Vavikolanu K."/>
            <person name="Vyas G."/>
            <person name="Nadendla S."/>
            <person name="George J."/>
            <person name="Sichtig H."/>
        </authorList>
    </citation>
    <scope>NUCLEOTIDE SEQUENCE [LARGE SCALE GENOMIC DNA]</scope>
    <source>
        <strain evidence="17">FDAARGOS_343</strain>
    </source>
</reference>
<evidence type="ECO:0000256" key="3">
    <source>
        <dbReference type="ARBA" id="ARBA00014919"/>
    </source>
</evidence>
<comment type="similarity">
    <text evidence="2">Belongs to the GTP-binding SRP family.</text>
</comment>
<name>A0A553SP11_NIACI</name>
<evidence type="ECO:0000259" key="14">
    <source>
        <dbReference type="SMART" id="SM00382"/>
    </source>
</evidence>
<dbReference type="Proteomes" id="UP000319837">
    <property type="component" value="Unassembled WGS sequence"/>
</dbReference>
<dbReference type="PANTHER" id="PTHR43134:SF3">
    <property type="entry name" value="FLAGELLAR BIOSYNTHESIS PROTEIN FLHF"/>
    <property type="match status" value="1"/>
</dbReference>
<dbReference type="GO" id="GO:0015031">
    <property type="term" value="P:protein transport"/>
    <property type="evidence" value="ECO:0007669"/>
    <property type="project" value="UniProtKB-KW"/>
</dbReference>
<keyword evidence="8" id="KW-0653">Protein transport</keyword>
<dbReference type="InterPro" id="IPR020006">
    <property type="entry name" value="FlhF"/>
</dbReference>
<dbReference type="Gene3D" id="3.40.50.300">
    <property type="entry name" value="P-loop containing nucleotide triphosphate hydrolases"/>
    <property type="match status" value="1"/>
</dbReference>
<dbReference type="InterPro" id="IPR003593">
    <property type="entry name" value="AAA+_ATPase"/>
</dbReference>
<dbReference type="SMART" id="SM00962">
    <property type="entry name" value="SRP54"/>
    <property type="match status" value="1"/>
</dbReference>
<evidence type="ECO:0000256" key="5">
    <source>
        <dbReference type="ARBA" id="ARBA00022475"/>
    </source>
</evidence>
<keyword evidence="9" id="KW-0342">GTP-binding</keyword>
<keyword evidence="4" id="KW-0813">Transport</keyword>
<dbReference type="SMART" id="SM00382">
    <property type="entry name" value="AAA"/>
    <property type="match status" value="1"/>
</dbReference>
<dbReference type="GO" id="GO:0005525">
    <property type="term" value="F:GTP binding"/>
    <property type="evidence" value="ECO:0007669"/>
    <property type="project" value="UniProtKB-UniRule"/>
</dbReference>
<evidence type="ECO:0000256" key="11">
    <source>
        <dbReference type="ARBA" id="ARBA00023225"/>
    </source>
</evidence>
<dbReference type="InterPro" id="IPR000897">
    <property type="entry name" value="SRP54_GTPase_dom"/>
</dbReference>
<dbReference type="AlphaFoldDB" id="A0A553SP11"/>
<evidence type="ECO:0000256" key="12">
    <source>
        <dbReference type="ARBA" id="ARBA00025337"/>
    </source>
</evidence>
<dbReference type="GO" id="GO:0005047">
    <property type="term" value="F:signal recognition particle binding"/>
    <property type="evidence" value="ECO:0007669"/>
    <property type="project" value="TreeGrafter"/>
</dbReference>
<comment type="function">
    <text evidence="12">Necessary for flagellar biosynthesis. May be involved in translocation of the flagellum.</text>
</comment>
<feature type="domain" description="SRP54-type proteins GTP-binding" evidence="15">
    <location>
        <begin position="197"/>
        <end position="388"/>
    </location>
</feature>
<comment type="subcellular location">
    <subcellularLocation>
        <location evidence="1">Cell membrane</location>
        <topology evidence="1">Peripheral membrane protein</topology>
        <orientation evidence="1">Cytoplasmic side</orientation>
    </subcellularLocation>
</comment>
<organism evidence="16 17">
    <name type="scientific">Niallia circulans</name>
    <name type="common">Bacillus circulans</name>
    <dbReference type="NCBI Taxonomy" id="1397"/>
    <lineage>
        <taxon>Bacteria</taxon>
        <taxon>Bacillati</taxon>
        <taxon>Bacillota</taxon>
        <taxon>Bacilli</taxon>
        <taxon>Bacillales</taxon>
        <taxon>Bacillaceae</taxon>
        <taxon>Niallia</taxon>
    </lineage>
</organism>